<keyword evidence="6 10" id="KW-0812">Transmembrane</keyword>
<evidence type="ECO:0000256" key="8">
    <source>
        <dbReference type="ARBA" id="ARBA00023136"/>
    </source>
</evidence>
<proteinExistence type="inferred from homology"/>
<evidence type="ECO:0000256" key="2">
    <source>
        <dbReference type="ARBA" id="ARBA00004138"/>
    </source>
</evidence>
<keyword evidence="9" id="KW-0966">Cell projection</keyword>
<comment type="similarity">
    <text evidence="4">Belongs to the TMEM218 family.</text>
</comment>
<dbReference type="Ensembl" id="ENSSGRT00000010276.1">
    <property type="protein sequence ID" value="ENSSGRP00000009435.1"/>
    <property type="gene ID" value="ENSSGRG00000006361.1"/>
</dbReference>
<evidence type="ECO:0000256" key="4">
    <source>
        <dbReference type="ARBA" id="ARBA00010775"/>
    </source>
</evidence>
<organism evidence="12 13">
    <name type="scientific">Sinocyclocheilus grahami</name>
    <name type="common">Dianchi golden-line fish</name>
    <name type="synonym">Barbus grahami</name>
    <dbReference type="NCBI Taxonomy" id="75366"/>
    <lineage>
        <taxon>Eukaryota</taxon>
        <taxon>Metazoa</taxon>
        <taxon>Chordata</taxon>
        <taxon>Craniata</taxon>
        <taxon>Vertebrata</taxon>
        <taxon>Euteleostomi</taxon>
        <taxon>Actinopterygii</taxon>
        <taxon>Neopterygii</taxon>
        <taxon>Teleostei</taxon>
        <taxon>Ostariophysi</taxon>
        <taxon>Cypriniformes</taxon>
        <taxon>Cyprinidae</taxon>
        <taxon>Cyprininae</taxon>
        <taxon>Sinocyclocheilus</taxon>
    </lineage>
</organism>
<evidence type="ECO:0000256" key="1">
    <source>
        <dbReference type="ARBA" id="ARBA00003173"/>
    </source>
</evidence>
<dbReference type="Proteomes" id="UP000472262">
    <property type="component" value="Unassembled WGS sequence"/>
</dbReference>
<evidence type="ECO:0000259" key="11">
    <source>
        <dbReference type="Pfam" id="PF25810"/>
    </source>
</evidence>
<comment type="function">
    <text evidence="1">May be involved in ciliary biogenesis or function.</text>
</comment>
<dbReference type="InParanoid" id="A0A672KIK1"/>
<sequence>MADVVLGVGTGVFIIALIWIVTLALTIVLSRATGIIPLFLLALTVTLVLVFFPRAPEVPSPEKAVQVSALGPLYSSVCEFYLTKTCAGLSLLNSREHKHNSFFPKSVFAKTSALSCQLTLLSAQTNPKPFTFQSSITQQKHVD</sequence>
<accession>A0A672KIK1</accession>
<reference evidence="12" key="2">
    <citation type="submission" date="2025-09" db="UniProtKB">
        <authorList>
            <consortium name="Ensembl"/>
        </authorList>
    </citation>
    <scope>IDENTIFICATION</scope>
</reference>
<feature type="domain" description="Transmembrane protein 218 N-terminal" evidence="11">
    <location>
        <begin position="1"/>
        <end position="55"/>
    </location>
</feature>
<keyword evidence="13" id="KW-1185">Reference proteome</keyword>
<dbReference type="AlphaFoldDB" id="A0A672KIK1"/>
<dbReference type="Pfam" id="PF25810">
    <property type="entry name" value="TMEM218_N"/>
    <property type="match status" value="1"/>
</dbReference>
<evidence type="ECO:0000256" key="3">
    <source>
        <dbReference type="ARBA" id="ARBA00004141"/>
    </source>
</evidence>
<evidence type="ECO:0000313" key="12">
    <source>
        <dbReference type="Ensembl" id="ENSSGRP00000009435.1"/>
    </source>
</evidence>
<reference evidence="12" key="1">
    <citation type="submission" date="2025-08" db="UniProtKB">
        <authorList>
            <consortium name="Ensembl"/>
        </authorList>
    </citation>
    <scope>IDENTIFICATION</scope>
</reference>
<dbReference type="PANTHER" id="PTHR31622">
    <property type="entry name" value="TRANSMEMBRANE PROTEIN 218"/>
    <property type="match status" value="1"/>
</dbReference>
<evidence type="ECO:0000256" key="7">
    <source>
        <dbReference type="ARBA" id="ARBA00022989"/>
    </source>
</evidence>
<evidence type="ECO:0000256" key="6">
    <source>
        <dbReference type="ARBA" id="ARBA00022692"/>
    </source>
</evidence>
<dbReference type="InterPro" id="IPR026771">
    <property type="entry name" value="Tmem218"/>
</dbReference>
<feature type="transmembrane region" description="Helical" evidence="10">
    <location>
        <begin position="6"/>
        <end position="28"/>
    </location>
</feature>
<comment type="subcellular location">
    <subcellularLocation>
        <location evidence="2">Cell projection</location>
        <location evidence="2">Cilium</location>
    </subcellularLocation>
    <subcellularLocation>
        <location evidence="3">Membrane</location>
        <topology evidence="3">Multi-pass membrane protein</topology>
    </subcellularLocation>
</comment>
<evidence type="ECO:0000256" key="9">
    <source>
        <dbReference type="ARBA" id="ARBA00023273"/>
    </source>
</evidence>
<dbReference type="GO" id="GO:0016020">
    <property type="term" value="C:membrane"/>
    <property type="evidence" value="ECO:0007669"/>
    <property type="project" value="UniProtKB-SubCell"/>
</dbReference>
<feature type="transmembrane region" description="Helical" evidence="10">
    <location>
        <begin position="35"/>
        <end position="53"/>
    </location>
</feature>
<keyword evidence="7 10" id="KW-1133">Transmembrane helix</keyword>
<dbReference type="InterPro" id="IPR057973">
    <property type="entry name" value="TMEM218_N"/>
</dbReference>
<dbReference type="GO" id="GO:0005929">
    <property type="term" value="C:cilium"/>
    <property type="evidence" value="ECO:0007669"/>
    <property type="project" value="UniProtKB-SubCell"/>
</dbReference>
<name>A0A672KIK1_SINGR</name>
<dbReference type="PANTHER" id="PTHR31622:SF1">
    <property type="entry name" value="TRANSMEMBRANE PROTEIN 218"/>
    <property type="match status" value="1"/>
</dbReference>
<protein>
    <recommendedName>
        <fullName evidence="5">Transmembrane protein 218</fullName>
    </recommendedName>
</protein>
<evidence type="ECO:0000256" key="10">
    <source>
        <dbReference type="SAM" id="Phobius"/>
    </source>
</evidence>
<evidence type="ECO:0000313" key="13">
    <source>
        <dbReference type="Proteomes" id="UP000472262"/>
    </source>
</evidence>
<evidence type="ECO:0000256" key="5">
    <source>
        <dbReference type="ARBA" id="ARBA00015054"/>
    </source>
</evidence>
<keyword evidence="8 10" id="KW-0472">Membrane</keyword>